<keyword evidence="5" id="KW-0732">Signal</keyword>
<feature type="domain" description="OmpA-like" evidence="6">
    <location>
        <begin position="184"/>
        <end position="303"/>
    </location>
</feature>
<feature type="chain" id="PRO_5032302769" evidence="5">
    <location>
        <begin position="28"/>
        <end position="308"/>
    </location>
</feature>
<sequence length="308" mass="32705">MTVISKRPMAIAFAAMLATTATSGVFAQELQPAATSAQANATVDDNINVYGTLPSDLSGLTAGPEIDGFISARRGREMQVTTESGQSTTVLIADSTDIKAKGGFLGLGREELAANALLNGLPVSVKTVEWEGGLVASQVRFSDNDLETATMIRQGTGQQFAEHGAMIEENAAAAEALRGRVANIDQYNVLDVANVYFDTGKWNLSPEGQRELCATAQEANATQNALLLVVGYTDSVGDQDYNQTLSERRAGRVVNFLQQECDWEPWRMLSPTGMAEADPTADNSTAAGRAQNRRVSVNILVSKAVAGL</sequence>
<dbReference type="Proteomes" id="UP000461409">
    <property type="component" value="Unassembled WGS sequence"/>
</dbReference>
<evidence type="ECO:0000256" key="3">
    <source>
        <dbReference type="ARBA" id="ARBA00023237"/>
    </source>
</evidence>
<keyword evidence="3" id="KW-0998">Cell outer membrane</keyword>
<dbReference type="Gene3D" id="3.30.1330.60">
    <property type="entry name" value="OmpA-like domain"/>
    <property type="match status" value="1"/>
</dbReference>
<dbReference type="SUPFAM" id="SSF103088">
    <property type="entry name" value="OmpA-like"/>
    <property type="match status" value="1"/>
</dbReference>
<comment type="subcellular location">
    <subcellularLocation>
        <location evidence="1">Cell outer membrane</location>
    </subcellularLocation>
</comment>
<comment type="caution">
    <text evidence="7">The sequence shown here is derived from an EMBL/GenBank/DDBJ whole genome shotgun (WGS) entry which is preliminary data.</text>
</comment>
<dbReference type="Pfam" id="PF00691">
    <property type="entry name" value="OmpA"/>
    <property type="match status" value="1"/>
</dbReference>
<accession>A0A844XG35</accession>
<dbReference type="AlphaFoldDB" id="A0A844XG35"/>
<dbReference type="InterPro" id="IPR050330">
    <property type="entry name" value="Bact_OuterMem_StrucFunc"/>
</dbReference>
<dbReference type="PANTHER" id="PTHR30329">
    <property type="entry name" value="STATOR ELEMENT OF FLAGELLAR MOTOR COMPLEX"/>
    <property type="match status" value="1"/>
</dbReference>
<gene>
    <name evidence="7" type="ORF">GRF63_11280</name>
</gene>
<dbReference type="CDD" id="cd07185">
    <property type="entry name" value="OmpA_C-like"/>
    <property type="match status" value="1"/>
</dbReference>
<evidence type="ECO:0000256" key="2">
    <source>
        <dbReference type="ARBA" id="ARBA00023136"/>
    </source>
</evidence>
<protein>
    <submittedName>
        <fullName evidence="7">OmpA family protein</fullName>
    </submittedName>
</protein>
<organism evidence="7 8">
    <name type="scientific">Aurantiacibacter rhizosphaerae</name>
    <dbReference type="NCBI Taxonomy" id="2691582"/>
    <lineage>
        <taxon>Bacteria</taxon>
        <taxon>Pseudomonadati</taxon>
        <taxon>Pseudomonadota</taxon>
        <taxon>Alphaproteobacteria</taxon>
        <taxon>Sphingomonadales</taxon>
        <taxon>Erythrobacteraceae</taxon>
        <taxon>Aurantiacibacter</taxon>
    </lineage>
</organism>
<evidence type="ECO:0000256" key="1">
    <source>
        <dbReference type="ARBA" id="ARBA00004442"/>
    </source>
</evidence>
<evidence type="ECO:0000313" key="8">
    <source>
        <dbReference type="Proteomes" id="UP000461409"/>
    </source>
</evidence>
<keyword evidence="2 4" id="KW-0472">Membrane</keyword>
<dbReference type="RefSeq" id="WP_160486079.1">
    <property type="nucleotide sequence ID" value="NZ_WUBR01000002.1"/>
</dbReference>
<feature type="signal peptide" evidence="5">
    <location>
        <begin position="1"/>
        <end position="27"/>
    </location>
</feature>
<proteinExistence type="predicted"/>
<dbReference type="EMBL" id="WUBR01000002">
    <property type="protein sequence ID" value="MWV28485.1"/>
    <property type="molecule type" value="Genomic_DNA"/>
</dbReference>
<dbReference type="PROSITE" id="PS51123">
    <property type="entry name" value="OMPA_2"/>
    <property type="match status" value="1"/>
</dbReference>
<dbReference type="InterPro" id="IPR036737">
    <property type="entry name" value="OmpA-like_sf"/>
</dbReference>
<name>A0A844XG35_9SPHN</name>
<dbReference type="InterPro" id="IPR006665">
    <property type="entry name" value="OmpA-like"/>
</dbReference>
<evidence type="ECO:0000256" key="4">
    <source>
        <dbReference type="PROSITE-ProRule" id="PRU00473"/>
    </source>
</evidence>
<evidence type="ECO:0000256" key="5">
    <source>
        <dbReference type="SAM" id="SignalP"/>
    </source>
</evidence>
<dbReference type="PANTHER" id="PTHR30329:SF21">
    <property type="entry name" value="LIPOPROTEIN YIAD-RELATED"/>
    <property type="match status" value="1"/>
</dbReference>
<reference evidence="7 8" key="2">
    <citation type="submission" date="2020-02" db="EMBL/GenBank/DDBJ databases">
        <title>Erythrobacter dongmakensis sp. nov., isolated from a tidal mudflat.</title>
        <authorList>
            <person name="Kim I.S."/>
        </authorList>
    </citation>
    <scope>NUCLEOTIDE SEQUENCE [LARGE SCALE GENOMIC DNA]</scope>
    <source>
        <strain evidence="7 8">GH3-10</strain>
    </source>
</reference>
<dbReference type="PRINTS" id="PR01021">
    <property type="entry name" value="OMPADOMAIN"/>
</dbReference>
<evidence type="ECO:0000313" key="7">
    <source>
        <dbReference type="EMBL" id="MWV28485.1"/>
    </source>
</evidence>
<evidence type="ECO:0000259" key="6">
    <source>
        <dbReference type="PROSITE" id="PS51123"/>
    </source>
</evidence>
<dbReference type="InterPro" id="IPR006664">
    <property type="entry name" value="OMP_bac"/>
</dbReference>
<dbReference type="GO" id="GO:0009279">
    <property type="term" value="C:cell outer membrane"/>
    <property type="evidence" value="ECO:0007669"/>
    <property type="project" value="UniProtKB-SubCell"/>
</dbReference>
<reference evidence="7 8" key="1">
    <citation type="submission" date="2019-12" db="EMBL/GenBank/DDBJ databases">
        <authorList>
            <person name="Lee S.D."/>
        </authorList>
    </citation>
    <scope>NUCLEOTIDE SEQUENCE [LARGE SCALE GENOMIC DNA]</scope>
    <source>
        <strain evidence="7 8">GH3-10</strain>
    </source>
</reference>
<keyword evidence="8" id="KW-1185">Reference proteome</keyword>